<keyword evidence="2" id="KW-0238">DNA-binding</keyword>
<sequence length="151" mass="16368">MGATDATLRIADDVPIVDHPHVGSSTCSTDHPASAVIRDVLSRVGDKWSLLVVGLLHDRPLRFTALHRKVDGISHRMLTQTLRNLERDGLVSRTSYPEIPPRVEYAATPLGRSLAEPVLGLVGWAAANHEQITAARDAFDDDADGPAPQPR</sequence>
<accession>A0A2S0WSS6</accession>
<dbReference type="GO" id="GO:0003677">
    <property type="term" value="F:DNA binding"/>
    <property type="evidence" value="ECO:0007669"/>
    <property type="project" value="UniProtKB-KW"/>
</dbReference>
<dbReference type="PANTHER" id="PTHR33204">
    <property type="entry name" value="TRANSCRIPTIONAL REGULATOR, MARR FAMILY"/>
    <property type="match status" value="1"/>
</dbReference>
<dbReference type="InterPro" id="IPR036388">
    <property type="entry name" value="WH-like_DNA-bd_sf"/>
</dbReference>
<dbReference type="Proteomes" id="UP000244729">
    <property type="component" value="Chromosome"/>
</dbReference>
<evidence type="ECO:0000259" key="4">
    <source>
        <dbReference type="PROSITE" id="PS51118"/>
    </source>
</evidence>
<dbReference type="PANTHER" id="PTHR33204:SF39">
    <property type="entry name" value="TRANSCRIPTIONAL REGULATORY PROTEIN"/>
    <property type="match status" value="1"/>
</dbReference>
<organism evidence="5 6">
    <name type="scientific">Agromyces badenianii</name>
    <dbReference type="NCBI Taxonomy" id="2080742"/>
    <lineage>
        <taxon>Bacteria</taxon>
        <taxon>Bacillati</taxon>
        <taxon>Actinomycetota</taxon>
        <taxon>Actinomycetes</taxon>
        <taxon>Micrococcales</taxon>
        <taxon>Microbacteriaceae</taxon>
        <taxon>Agromyces</taxon>
    </lineage>
</organism>
<protein>
    <submittedName>
        <fullName evidence="5">Transcriptional regulator</fullName>
    </submittedName>
</protein>
<dbReference type="InterPro" id="IPR002577">
    <property type="entry name" value="HTH_HxlR"/>
</dbReference>
<keyword evidence="3" id="KW-0804">Transcription</keyword>
<dbReference type="Pfam" id="PF01638">
    <property type="entry name" value="HxlR"/>
    <property type="match status" value="1"/>
</dbReference>
<keyword evidence="1" id="KW-0805">Transcription regulation</keyword>
<dbReference type="OrthoDB" id="370168at2"/>
<evidence type="ECO:0000256" key="1">
    <source>
        <dbReference type="ARBA" id="ARBA00023015"/>
    </source>
</evidence>
<feature type="domain" description="HTH hxlR-type" evidence="4">
    <location>
        <begin position="27"/>
        <end position="133"/>
    </location>
</feature>
<evidence type="ECO:0000313" key="6">
    <source>
        <dbReference type="Proteomes" id="UP000244729"/>
    </source>
</evidence>
<keyword evidence="6" id="KW-1185">Reference proteome</keyword>
<evidence type="ECO:0000256" key="2">
    <source>
        <dbReference type="ARBA" id="ARBA00023125"/>
    </source>
</evidence>
<dbReference type="RefSeq" id="WP_108594223.1">
    <property type="nucleotide sequence ID" value="NZ_CP028913.1"/>
</dbReference>
<dbReference type="InterPro" id="IPR036390">
    <property type="entry name" value="WH_DNA-bd_sf"/>
</dbReference>
<dbReference type="KEGG" id="agm:DCE93_00835"/>
<dbReference type="PROSITE" id="PS51118">
    <property type="entry name" value="HTH_HXLR"/>
    <property type="match status" value="1"/>
</dbReference>
<dbReference type="SUPFAM" id="SSF46785">
    <property type="entry name" value="Winged helix' DNA-binding domain"/>
    <property type="match status" value="1"/>
</dbReference>
<reference evidence="5 6" key="1">
    <citation type="submission" date="2018-04" db="EMBL/GenBank/DDBJ databases">
        <authorList>
            <person name="Li J."/>
        </authorList>
    </citation>
    <scope>NUCLEOTIDE SEQUENCE [LARGE SCALE GENOMIC DNA]</scope>
    <source>
        <strain evidence="6">30A</strain>
    </source>
</reference>
<dbReference type="AlphaFoldDB" id="A0A2S0WSS6"/>
<dbReference type="EMBL" id="CP028913">
    <property type="protein sequence ID" value="AWB94396.1"/>
    <property type="molecule type" value="Genomic_DNA"/>
</dbReference>
<dbReference type="Gene3D" id="1.10.10.10">
    <property type="entry name" value="Winged helix-like DNA-binding domain superfamily/Winged helix DNA-binding domain"/>
    <property type="match status" value="1"/>
</dbReference>
<evidence type="ECO:0000256" key="3">
    <source>
        <dbReference type="ARBA" id="ARBA00023163"/>
    </source>
</evidence>
<name>A0A2S0WSS6_9MICO</name>
<evidence type="ECO:0000313" key="5">
    <source>
        <dbReference type="EMBL" id="AWB94396.1"/>
    </source>
</evidence>
<proteinExistence type="predicted"/>
<gene>
    <name evidence="5" type="ORF">DCE93_00835</name>
</gene>